<gene>
    <name evidence="2" type="ORF">F4Y60_07330</name>
</gene>
<name>A0A6B0Y293_9RHOB</name>
<evidence type="ECO:0000256" key="1">
    <source>
        <dbReference type="SAM" id="MobiDB-lite"/>
    </source>
</evidence>
<comment type="caution">
    <text evidence="2">The sequence shown here is derived from an EMBL/GenBank/DDBJ whole genome shotgun (WGS) entry which is preliminary data.</text>
</comment>
<feature type="region of interest" description="Disordered" evidence="1">
    <location>
        <begin position="42"/>
        <end position="65"/>
    </location>
</feature>
<accession>A0A6B0Y293</accession>
<feature type="compositionally biased region" description="Basic and acidic residues" evidence="1">
    <location>
        <begin position="42"/>
        <end position="56"/>
    </location>
</feature>
<proteinExistence type="predicted"/>
<sequence length="65" mass="7725">MTNPRLHADFTESRFCHEERIAPAIEARRDRTHRWRGNLRERDGSFHCPEMPDRRRVAATNHVTG</sequence>
<organism evidence="2">
    <name type="scientific">Boseongicola sp. SB0664_bin_43</name>
    <dbReference type="NCBI Taxonomy" id="2604844"/>
    <lineage>
        <taxon>Bacteria</taxon>
        <taxon>Pseudomonadati</taxon>
        <taxon>Pseudomonadota</taxon>
        <taxon>Alphaproteobacteria</taxon>
        <taxon>Rhodobacterales</taxon>
        <taxon>Paracoccaceae</taxon>
        <taxon>Boseongicola</taxon>
    </lineage>
</organism>
<evidence type="ECO:0000313" key="2">
    <source>
        <dbReference type="EMBL" id="MXY33890.1"/>
    </source>
</evidence>
<dbReference type="AlphaFoldDB" id="A0A6B0Y293"/>
<reference evidence="2" key="1">
    <citation type="submission" date="2019-09" db="EMBL/GenBank/DDBJ databases">
        <title>Characterisation of the sponge microbiome using genome-centric metagenomics.</title>
        <authorList>
            <person name="Engelberts J.P."/>
            <person name="Robbins S.J."/>
            <person name="De Goeij J.M."/>
            <person name="Aranda M."/>
            <person name="Bell S.C."/>
            <person name="Webster N.S."/>
        </authorList>
    </citation>
    <scope>NUCLEOTIDE SEQUENCE</scope>
    <source>
        <strain evidence="2">SB0664_bin_43</strain>
    </source>
</reference>
<dbReference type="EMBL" id="VXRY01000294">
    <property type="protein sequence ID" value="MXY33890.1"/>
    <property type="molecule type" value="Genomic_DNA"/>
</dbReference>
<protein>
    <submittedName>
        <fullName evidence="2">Uncharacterized protein</fullName>
    </submittedName>
</protein>